<dbReference type="InterPro" id="IPR013108">
    <property type="entry name" value="Amidohydro_3"/>
</dbReference>
<organism evidence="2 3">
    <name type="scientific">Peredibacter starrii</name>
    <dbReference type="NCBI Taxonomy" id="28202"/>
    <lineage>
        <taxon>Bacteria</taxon>
        <taxon>Pseudomonadati</taxon>
        <taxon>Bdellovibrionota</taxon>
        <taxon>Bacteriovoracia</taxon>
        <taxon>Bacteriovoracales</taxon>
        <taxon>Bacteriovoracaceae</taxon>
        <taxon>Peredibacter</taxon>
    </lineage>
</organism>
<dbReference type="AlphaFoldDB" id="A0AAX4HP03"/>
<evidence type="ECO:0000259" key="1">
    <source>
        <dbReference type="Pfam" id="PF07969"/>
    </source>
</evidence>
<dbReference type="InterPro" id="IPR033932">
    <property type="entry name" value="YtcJ-like"/>
</dbReference>
<dbReference type="SUPFAM" id="SSF51556">
    <property type="entry name" value="Metallo-dependent hydrolases"/>
    <property type="match status" value="1"/>
</dbReference>
<dbReference type="SUPFAM" id="SSF51338">
    <property type="entry name" value="Composite domain of metallo-dependent hydrolases"/>
    <property type="match status" value="1"/>
</dbReference>
<keyword evidence="3" id="KW-1185">Reference proteome</keyword>
<reference evidence="2 3" key="1">
    <citation type="submission" date="2023-11" db="EMBL/GenBank/DDBJ databases">
        <title>Peredibacter starrii A3.12.</title>
        <authorList>
            <person name="Mitchell R.J."/>
        </authorList>
    </citation>
    <scope>NUCLEOTIDE SEQUENCE [LARGE SCALE GENOMIC DNA]</scope>
    <source>
        <strain evidence="2 3">A3.12</strain>
    </source>
</reference>
<proteinExistence type="predicted"/>
<dbReference type="InterPro" id="IPR011059">
    <property type="entry name" value="Metal-dep_hydrolase_composite"/>
</dbReference>
<dbReference type="Gene3D" id="3.20.20.140">
    <property type="entry name" value="Metal-dependent hydrolases"/>
    <property type="match status" value="1"/>
</dbReference>
<dbReference type="PANTHER" id="PTHR22642:SF21">
    <property type="entry name" value="PERIPLASMIC PROTEIN"/>
    <property type="match status" value="1"/>
</dbReference>
<evidence type="ECO:0000313" key="2">
    <source>
        <dbReference type="EMBL" id="WPU64827.1"/>
    </source>
</evidence>
<protein>
    <submittedName>
        <fullName evidence="2">Amidohydrolase</fullName>
        <ecNumber evidence="2">3.5.-.-</ecNumber>
    </submittedName>
</protein>
<gene>
    <name evidence="2" type="ORF">SOO65_19215</name>
</gene>
<dbReference type="InterPro" id="IPR032466">
    <property type="entry name" value="Metal_Hydrolase"/>
</dbReference>
<keyword evidence="2" id="KW-0378">Hydrolase</keyword>
<accession>A0AAX4HP03</accession>
<dbReference type="GO" id="GO:0016810">
    <property type="term" value="F:hydrolase activity, acting on carbon-nitrogen (but not peptide) bonds"/>
    <property type="evidence" value="ECO:0007669"/>
    <property type="project" value="InterPro"/>
</dbReference>
<dbReference type="PROSITE" id="PS51257">
    <property type="entry name" value="PROKAR_LIPOPROTEIN"/>
    <property type="match status" value="1"/>
</dbReference>
<evidence type="ECO:0000313" key="3">
    <source>
        <dbReference type="Proteomes" id="UP001324634"/>
    </source>
</evidence>
<dbReference type="CDD" id="cd01300">
    <property type="entry name" value="YtcJ_like"/>
    <property type="match status" value="1"/>
</dbReference>
<dbReference type="PANTHER" id="PTHR22642">
    <property type="entry name" value="IMIDAZOLONEPROPIONASE"/>
    <property type="match status" value="1"/>
</dbReference>
<sequence length="589" mass="66177">MKKLLVGLTLGLMTVGACTHQDRDQKQADIIIKNAKVFSHKHGFNQAFAVKDGRFYKIGTNVEVLELQGQNTKIIDAKGKTVIPGLIDTHMHPIRAGLNYNLELRWDGVKSLKQGLQMIREQAKRTPKGEWVRVVGGWSPHQFEEKRMPTLAELNEAAGDKPLYVMYLYSRGFLNKVGLKTLGYDKKTKFPGGQVELDKNGQPTGLLLAKPSAFILYKTLVAAPKLKNREEERNSTILFFRELSRFGLTTAIDAGGGGFYFPEDHRIAKELYDEKALPVQLPYFLFAPTPGKELQDFERWTKMISPASKHELSHIVPYHLVGGGENLTNAAADFENFLEARPDLPANMESELKPILKLLFANHWMFRIHATYDESINRVLNVVEELKREGGPFPERFIIDHAETISMKNLKRIKALGGGISIQNRMAFQGEDFINRYGAEKAKKAPPIKDILDLGIPLGSGTDATRVSSFNPWVSMYWKVSGKTVGGLKHMEGLPREKALYLMTKGAAWFSREEMVKGDISVGEVADFAVLSEDYFQIPEERIKNIQSVMTVTEGKIVHGSGDYKSFGPKVLRAIPEWSPVNYFGGYQD</sequence>
<dbReference type="EC" id="3.5.-.-" evidence="2"/>
<dbReference type="Gene3D" id="2.30.40.10">
    <property type="entry name" value="Urease, subunit C, domain 1"/>
    <property type="match status" value="1"/>
</dbReference>
<dbReference type="KEGG" id="psti:SOO65_19215"/>
<dbReference type="Gene3D" id="3.10.310.70">
    <property type="match status" value="1"/>
</dbReference>
<dbReference type="Pfam" id="PF07969">
    <property type="entry name" value="Amidohydro_3"/>
    <property type="match status" value="1"/>
</dbReference>
<dbReference type="EMBL" id="CP139487">
    <property type="protein sequence ID" value="WPU64827.1"/>
    <property type="molecule type" value="Genomic_DNA"/>
</dbReference>
<feature type="domain" description="Amidohydrolase 3" evidence="1">
    <location>
        <begin position="73"/>
        <end position="559"/>
    </location>
</feature>
<dbReference type="Proteomes" id="UP001324634">
    <property type="component" value="Chromosome"/>
</dbReference>
<dbReference type="RefSeq" id="WP_321394377.1">
    <property type="nucleotide sequence ID" value="NZ_CP139487.1"/>
</dbReference>
<name>A0AAX4HP03_9BACT</name>